<dbReference type="RefSeq" id="WP_024854441.1">
    <property type="nucleotide sequence ID" value="NZ_CACRUK010000039.1"/>
</dbReference>
<organism evidence="3 7">
    <name type="scientific">Mediterraneibacter gnavus</name>
    <name type="common">Ruminococcus gnavus</name>
    <dbReference type="NCBI Taxonomy" id="33038"/>
    <lineage>
        <taxon>Bacteria</taxon>
        <taxon>Bacillati</taxon>
        <taxon>Bacillota</taxon>
        <taxon>Clostridia</taxon>
        <taxon>Lachnospirales</taxon>
        <taxon>Lachnospiraceae</taxon>
        <taxon>Mediterraneibacter</taxon>
    </lineage>
</organism>
<evidence type="ECO:0000313" key="7">
    <source>
        <dbReference type="Proteomes" id="UP000234849"/>
    </source>
</evidence>
<dbReference type="AlphaFoldDB" id="A0A2N5NGU6"/>
<feature type="domain" description="DUF5301" evidence="2">
    <location>
        <begin position="22"/>
        <end position="115"/>
    </location>
</feature>
<dbReference type="EMBL" id="NIHT01000024">
    <property type="protein sequence ID" value="PLT72350.1"/>
    <property type="molecule type" value="Genomic_DNA"/>
</dbReference>
<accession>A0A2N5NGU6</accession>
<dbReference type="Proteomes" id="UP000235093">
    <property type="component" value="Unassembled WGS sequence"/>
</dbReference>
<evidence type="ECO:0000313" key="4">
    <source>
        <dbReference type="EMBL" id="PLT72350.1"/>
    </source>
</evidence>
<proteinExistence type="predicted"/>
<reference evidence="6 7" key="1">
    <citation type="journal article" date="2017" name="Genome Med.">
        <title>A novel Ruminococcus gnavus clade enriched in inflammatory bowel disease patients.</title>
        <authorList>
            <person name="Hall A.B."/>
            <person name="Yassour M."/>
            <person name="Sauk J."/>
            <person name="Garner A."/>
            <person name="Jiang X."/>
            <person name="Arthur T."/>
            <person name="Lagoudas G.K."/>
            <person name="Vatanen T."/>
            <person name="Fornelos N."/>
            <person name="Wilson R."/>
            <person name="Bertha M."/>
            <person name="Cohen M."/>
            <person name="Garber J."/>
            <person name="Khalili H."/>
            <person name="Gevers D."/>
            <person name="Ananthakrishnan A.N."/>
            <person name="Kugathasan S."/>
            <person name="Lander E.S."/>
            <person name="Blainey P."/>
            <person name="Vlamakis H."/>
            <person name="Xavier R.J."/>
            <person name="Huttenhower C."/>
        </authorList>
    </citation>
    <scope>NUCLEOTIDE SEQUENCE [LARGE SCALE GENOMIC DNA]</scope>
    <source>
        <strain evidence="3 7">RJX1118</strain>
        <strain evidence="4 8">RJX1125</strain>
        <strain evidence="5 6">RJX1128</strain>
    </source>
</reference>
<protein>
    <recommendedName>
        <fullName evidence="2">DUF5301 domain-containing protein</fullName>
    </recommendedName>
</protein>
<comment type="caution">
    <text evidence="3">The sequence shown here is derived from an EMBL/GenBank/DDBJ whole genome shotgun (WGS) entry which is preliminary data.</text>
</comment>
<evidence type="ECO:0000259" key="2">
    <source>
        <dbReference type="Pfam" id="PF17225"/>
    </source>
</evidence>
<dbReference type="Pfam" id="PF17225">
    <property type="entry name" value="DUF5301"/>
    <property type="match status" value="1"/>
</dbReference>
<evidence type="ECO:0000313" key="8">
    <source>
        <dbReference type="Proteomes" id="UP000235093"/>
    </source>
</evidence>
<keyword evidence="1" id="KW-0732">Signal</keyword>
<name>A0A2N5NGU6_MEDGN</name>
<feature type="chain" id="PRO_5014562897" description="DUF5301 domain-containing protein" evidence="1">
    <location>
        <begin position="20"/>
        <end position="124"/>
    </location>
</feature>
<dbReference type="EMBL" id="NIHM01000014">
    <property type="protein sequence ID" value="PLT54173.1"/>
    <property type="molecule type" value="Genomic_DNA"/>
</dbReference>
<dbReference type="Gene3D" id="2.60.40.4250">
    <property type="match status" value="1"/>
</dbReference>
<gene>
    <name evidence="3" type="ORF">CDL18_10745</name>
    <name evidence="5" type="ORF">CDL20_03020</name>
    <name evidence="4" type="ORF">CDL23_13480</name>
</gene>
<evidence type="ECO:0000313" key="3">
    <source>
        <dbReference type="EMBL" id="PLT54173.1"/>
    </source>
</evidence>
<evidence type="ECO:0000313" key="6">
    <source>
        <dbReference type="Proteomes" id="UP000234840"/>
    </source>
</evidence>
<evidence type="ECO:0000256" key="1">
    <source>
        <dbReference type="SAM" id="SignalP"/>
    </source>
</evidence>
<dbReference type="EMBL" id="NIHW01000004">
    <property type="protein sequence ID" value="PLT88760.1"/>
    <property type="molecule type" value="Genomic_DNA"/>
</dbReference>
<dbReference type="Proteomes" id="UP000234849">
    <property type="component" value="Unassembled WGS sequence"/>
</dbReference>
<dbReference type="Proteomes" id="UP000234840">
    <property type="component" value="Unassembled WGS sequence"/>
</dbReference>
<sequence>MKKLFVVLGICLCLCFGCAEDNRSPILPKAENVDSICIDFTNSTQKIYDDSESIQKILSEIATGKRTEKQSIQDYPSAEEYGTINIENNGGMTTMFYYEENGKYYIECPYKGIYEIENNFEDMI</sequence>
<evidence type="ECO:0000313" key="5">
    <source>
        <dbReference type="EMBL" id="PLT88760.1"/>
    </source>
</evidence>
<dbReference type="InterPro" id="IPR033782">
    <property type="entry name" value="DUF5301"/>
</dbReference>
<feature type="signal peptide" evidence="1">
    <location>
        <begin position="1"/>
        <end position="19"/>
    </location>
</feature>